<dbReference type="Proteomes" id="UP000430564">
    <property type="component" value="Unassembled WGS sequence"/>
</dbReference>
<dbReference type="OrthoDB" id="5500856at2"/>
<dbReference type="RefSeq" id="WP_152158231.1">
    <property type="nucleotide sequence ID" value="NZ_WEHX01000029.1"/>
</dbReference>
<organism evidence="1 2">
    <name type="scientific">Sutterella seckii</name>
    <dbReference type="NCBI Taxonomy" id="1944635"/>
    <lineage>
        <taxon>Bacteria</taxon>
        <taxon>Pseudomonadati</taxon>
        <taxon>Pseudomonadota</taxon>
        <taxon>Betaproteobacteria</taxon>
        <taxon>Burkholderiales</taxon>
        <taxon>Sutterellaceae</taxon>
        <taxon>Sutterella</taxon>
    </lineage>
</organism>
<dbReference type="InterPro" id="IPR019292">
    <property type="entry name" value="McrC"/>
</dbReference>
<gene>
    <name evidence="1" type="ORF">GBM95_05810</name>
</gene>
<dbReference type="EMBL" id="WEHX01000029">
    <property type="protein sequence ID" value="KAB7660551.1"/>
    <property type="molecule type" value="Genomic_DNA"/>
</dbReference>
<name>A0A6I1ENU9_9BURK</name>
<evidence type="ECO:0008006" key="3">
    <source>
        <dbReference type="Google" id="ProtNLM"/>
    </source>
</evidence>
<reference evidence="1 2" key="1">
    <citation type="submission" date="2019-10" db="EMBL/GenBank/DDBJ databases">
        <title>Genome diversity of Sutterella seckii.</title>
        <authorList>
            <person name="Chaplin A.V."/>
            <person name="Sokolova S.R."/>
            <person name="Mosin K.A."/>
            <person name="Ivanova E.L."/>
            <person name="Kochetkova T.O."/>
            <person name="Goltsov A.Y."/>
            <person name="Trofimov D.Y."/>
            <person name="Efimov B.A."/>
        </authorList>
    </citation>
    <scope>NUCLEOTIDE SEQUENCE [LARGE SCALE GENOMIC DNA]</scope>
    <source>
        <strain evidence="1 2">ASD393</strain>
    </source>
</reference>
<protein>
    <recommendedName>
        <fullName evidence="3">Restriction endonuclease</fullName>
    </recommendedName>
</protein>
<accession>A0A6I1ENU9</accession>
<evidence type="ECO:0000313" key="2">
    <source>
        <dbReference type="Proteomes" id="UP000430564"/>
    </source>
</evidence>
<sequence length="202" mass="23056">MKLAHELALPTESAGSRLLTSPDHEIHWLRKLYEKAIAGLCEVHLSKNGWKILPGRMLNWKISAQTSAISSIFPSMKTDIFMENQKKARRIIIDTKFNELLSRGWHRDETIRNSYVYQMYSYLRSQEDFVEDSLARTTAGVLLHPTVSKEFNEAVSIQDHDIWFATVNLAGSAQSIRDRILEIVNQASCPLLSNNPVIRSSE</sequence>
<evidence type="ECO:0000313" key="1">
    <source>
        <dbReference type="EMBL" id="KAB7660551.1"/>
    </source>
</evidence>
<dbReference type="Pfam" id="PF10117">
    <property type="entry name" value="McrBC"/>
    <property type="match status" value="1"/>
</dbReference>
<comment type="caution">
    <text evidence="1">The sequence shown here is derived from an EMBL/GenBank/DDBJ whole genome shotgun (WGS) entry which is preliminary data.</text>
</comment>
<dbReference type="AlphaFoldDB" id="A0A6I1ENU9"/>
<proteinExistence type="predicted"/>